<gene>
    <name evidence="1" type="ORF">MUK42_37262</name>
</gene>
<reference evidence="1" key="1">
    <citation type="submission" date="2022-05" db="EMBL/GenBank/DDBJ databases">
        <title>The Musa troglodytarum L. genome provides insights into the mechanism of non-climacteric behaviour and enrichment of carotenoids.</title>
        <authorList>
            <person name="Wang J."/>
        </authorList>
    </citation>
    <scope>NUCLEOTIDE SEQUENCE</scope>
    <source>
        <tissue evidence="1">Leaf</tissue>
    </source>
</reference>
<evidence type="ECO:0000313" key="1">
    <source>
        <dbReference type="EMBL" id="URD76435.1"/>
    </source>
</evidence>
<dbReference type="AlphaFoldDB" id="A0A9E7EFI4"/>
<sequence length="63" mass="7085">MAVLNWKNMRRAAIPDDCLPSNLQRMELQFQSQAHSPVPARLNHPRLLSRVTWTVTGSGACGR</sequence>
<dbReference type="Proteomes" id="UP001055439">
    <property type="component" value="Chromosome 1"/>
</dbReference>
<organism evidence="1 2">
    <name type="scientific">Musa troglodytarum</name>
    <name type="common">fe'i banana</name>
    <dbReference type="NCBI Taxonomy" id="320322"/>
    <lineage>
        <taxon>Eukaryota</taxon>
        <taxon>Viridiplantae</taxon>
        <taxon>Streptophyta</taxon>
        <taxon>Embryophyta</taxon>
        <taxon>Tracheophyta</taxon>
        <taxon>Spermatophyta</taxon>
        <taxon>Magnoliopsida</taxon>
        <taxon>Liliopsida</taxon>
        <taxon>Zingiberales</taxon>
        <taxon>Musaceae</taxon>
        <taxon>Musa</taxon>
    </lineage>
</organism>
<protein>
    <submittedName>
        <fullName evidence="1">Uncharacterized protein</fullName>
    </submittedName>
</protein>
<accession>A0A9E7EFI4</accession>
<proteinExistence type="predicted"/>
<name>A0A9E7EFI4_9LILI</name>
<dbReference type="EMBL" id="CP097502">
    <property type="protein sequence ID" value="URD76435.1"/>
    <property type="molecule type" value="Genomic_DNA"/>
</dbReference>
<evidence type="ECO:0000313" key="2">
    <source>
        <dbReference type="Proteomes" id="UP001055439"/>
    </source>
</evidence>
<keyword evidence="2" id="KW-1185">Reference proteome</keyword>